<dbReference type="STRING" id="1336337.A0A3N4JBD7"/>
<feature type="transmembrane region" description="Helical" evidence="2">
    <location>
        <begin position="130"/>
        <end position="154"/>
    </location>
</feature>
<evidence type="ECO:0000313" key="4">
    <source>
        <dbReference type="Proteomes" id="UP000276215"/>
    </source>
</evidence>
<evidence type="ECO:0000256" key="2">
    <source>
        <dbReference type="SAM" id="Phobius"/>
    </source>
</evidence>
<accession>A0A3N4JBD7</accession>
<keyword evidence="4" id="KW-1185">Reference proteome</keyword>
<dbReference type="PANTHER" id="PTHR35041">
    <property type="entry name" value="MEDIATOR OF RNA POLYMERASE II TRANSCRIPTION SUBUNIT 1"/>
    <property type="match status" value="1"/>
</dbReference>
<keyword evidence="2" id="KW-0812">Transmembrane</keyword>
<protein>
    <submittedName>
        <fullName evidence="3">Uncharacterized protein</fullName>
    </submittedName>
</protein>
<evidence type="ECO:0000313" key="3">
    <source>
        <dbReference type="EMBL" id="RPA94298.1"/>
    </source>
</evidence>
<dbReference type="PANTHER" id="PTHR35041:SF6">
    <property type="entry name" value="FORMYLMETHIONINE DEFORMYLASE-LIKE PROTEIN-RELATED"/>
    <property type="match status" value="1"/>
</dbReference>
<dbReference type="OrthoDB" id="5039032at2759"/>
<organism evidence="3 4">
    <name type="scientific">Choiromyces venosus 120613-1</name>
    <dbReference type="NCBI Taxonomy" id="1336337"/>
    <lineage>
        <taxon>Eukaryota</taxon>
        <taxon>Fungi</taxon>
        <taxon>Dikarya</taxon>
        <taxon>Ascomycota</taxon>
        <taxon>Pezizomycotina</taxon>
        <taxon>Pezizomycetes</taxon>
        <taxon>Pezizales</taxon>
        <taxon>Tuberaceae</taxon>
        <taxon>Choiromyces</taxon>
    </lineage>
</organism>
<reference evidence="3 4" key="1">
    <citation type="journal article" date="2018" name="Nat. Ecol. Evol.">
        <title>Pezizomycetes genomes reveal the molecular basis of ectomycorrhizal truffle lifestyle.</title>
        <authorList>
            <person name="Murat C."/>
            <person name="Payen T."/>
            <person name="Noel B."/>
            <person name="Kuo A."/>
            <person name="Morin E."/>
            <person name="Chen J."/>
            <person name="Kohler A."/>
            <person name="Krizsan K."/>
            <person name="Balestrini R."/>
            <person name="Da Silva C."/>
            <person name="Montanini B."/>
            <person name="Hainaut M."/>
            <person name="Levati E."/>
            <person name="Barry K.W."/>
            <person name="Belfiori B."/>
            <person name="Cichocki N."/>
            <person name="Clum A."/>
            <person name="Dockter R.B."/>
            <person name="Fauchery L."/>
            <person name="Guy J."/>
            <person name="Iotti M."/>
            <person name="Le Tacon F."/>
            <person name="Lindquist E.A."/>
            <person name="Lipzen A."/>
            <person name="Malagnac F."/>
            <person name="Mello A."/>
            <person name="Molinier V."/>
            <person name="Miyauchi S."/>
            <person name="Poulain J."/>
            <person name="Riccioni C."/>
            <person name="Rubini A."/>
            <person name="Sitrit Y."/>
            <person name="Splivallo R."/>
            <person name="Traeger S."/>
            <person name="Wang M."/>
            <person name="Zifcakova L."/>
            <person name="Wipf D."/>
            <person name="Zambonelli A."/>
            <person name="Paolocci F."/>
            <person name="Nowrousian M."/>
            <person name="Ottonello S."/>
            <person name="Baldrian P."/>
            <person name="Spatafora J.W."/>
            <person name="Henrissat B."/>
            <person name="Nagy L.G."/>
            <person name="Aury J.M."/>
            <person name="Wincker P."/>
            <person name="Grigoriev I.V."/>
            <person name="Bonfante P."/>
            <person name="Martin F.M."/>
        </authorList>
    </citation>
    <scope>NUCLEOTIDE SEQUENCE [LARGE SCALE GENOMIC DNA]</scope>
    <source>
        <strain evidence="3 4">120613-1</strain>
    </source>
</reference>
<dbReference type="Proteomes" id="UP000276215">
    <property type="component" value="Unassembled WGS sequence"/>
</dbReference>
<feature type="transmembrane region" description="Helical" evidence="2">
    <location>
        <begin position="605"/>
        <end position="627"/>
    </location>
</feature>
<feature type="transmembrane region" description="Helical" evidence="2">
    <location>
        <begin position="240"/>
        <end position="262"/>
    </location>
</feature>
<keyword evidence="2" id="KW-1133">Transmembrane helix</keyword>
<evidence type="ECO:0000256" key="1">
    <source>
        <dbReference type="SAM" id="MobiDB-lite"/>
    </source>
</evidence>
<feature type="region of interest" description="Disordered" evidence="1">
    <location>
        <begin position="1"/>
        <end position="118"/>
    </location>
</feature>
<sequence length="692" mass="75391">MSTHRTGDPVSPISSTREDNSDFGLRGGNSPYRTGRPTRDPAYSPLQRQPSNSSLSSEDADGNVRSELHYYLTSPPERNPRGPISISRKPLPVRPTVTADHASSSLSESVRTDDSPVKGDDARPMHWMQALWATSPIVMMTVLFLLGIAFAVGHYAFYKSWRDNIVEENLQQEYIIRAGTAFAFLSKASLVGAVVVAHKQIAWDTVRKRAITVDGIDAMFVAPTDFTSFLNGDMIKRAKVATLLALLAWCIPISAIITPGSLSVNLVQREYNITAPIPSTNFSDPTGFTTNLGLSVLQDESRKTNAPEAIAGATVAPSPLLSRIVSTTATSGSILPVQPPHPNSSYVYSFHGPSLRCIPADLRVTQAMQKTIDYDKSGRIRYAAIYNPEIKGDTCSIYIGLAYNTTTVQNQTYSICSPNGGGCMAGHVQKSNLNDPSYGQAFSCELYNTFFTVNVTFRNSVQRFGIQTLEHLTPVSCVPLSPPVVGRKPFAEWEASYAVFAAMGDLLVGNITKLRSDGFEGVAPVSWDTKILQTTLIGSQDFSGVNISGMPSDVFTGPLARGIEELSRNITLSLLSSDTFGLPIRSDVLITRQNNRYIFNETNFWLAYGIAIFVTAGAVLIGIVAYYTNGVSLETNFSTVMATTQTDEMRELASGVDVDSRVLQGVIGGREVRLRKLRNGDRRFVLVEEVKG</sequence>
<name>A0A3N4JBD7_9PEZI</name>
<feature type="compositionally biased region" description="Polar residues" evidence="1">
    <location>
        <begin position="46"/>
        <end position="57"/>
    </location>
</feature>
<feature type="transmembrane region" description="Helical" evidence="2">
    <location>
        <begin position="174"/>
        <end position="197"/>
    </location>
</feature>
<proteinExistence type="predicted"/>
<keyword evidence="2" id="KW-0472">Membrane</keyword>
<dbReference type="EMBL" id="ML120439">
    <property type="protein sequence ID" value="RPA94298.1"/>
    <property type="molecule type" value="Genomic_DNA"/>
</dbReference>
<dbReference type="AlphaFoldDB" id="A0A3N4JBD7"/>
<gene>
    <name evidence="3" type="ORF">L873DRAFT_1837705</name>
</gene>